<reference evidence="1" key="1">
    <citation type="submission" date="2015-06" db="EMBL/GenBank/DDBJ databases">
        <authorList>
            <person name="Joergensen T."/>
        </authorList>
    </citation>
    <scope>NUCLEOTIDE SEQUENCE</scope>
    <source>
        <strain evidence="1">RGFK1189</strain>
    </source>
</reference>
<name>A0A0H5Q418_9ZZZZ</name>
<accession>A0A0H5Q418</accession>
<dbReference type="EMBL" id="LN853763">
    <property type="protein sequence ID" value="CRY96638.1"/>
    <property type="molecule type" value="Genomic_DNA"/>
</dbReference>
<sequence length="200" mass="20899">MALVIPSGYALGSITLTGADGTQPFVTTIGVNTTSYGTDYVTAANDLFACYTDAFTNLTHEQWVIQKASLFIDTPDGSGSVDSSFPPVPGVRTTEPQPIAMGLICRKGTATFGRSGRGRMFLPGILADGDVAPNGSIEPGSLPILAAAMANFHANLIEPLPGSTLPPFLLHSTTSPAPAPYPITSLTPAPLVGWIRKRIR</sequence>
<proteinExistence type="predicted"/>
<dbReference type="AlphaFoldDB" id="A0A0H5Q418"/>
<reference evidence="1" key="2">
    <citation type="submission" date="2015-07" db="EMBL/GenBank/DDBJ databases">
        <title>Plasmids, circular viruses and viroids from rat gut.</title>
        <authorList>
            <person name="Jorgensen T.J."/>
            <person name="Hansen M.A."/>
            <person name="Xu Z."/>
            <person name="Tabak M.A."/>
            <person name="Sorensen S.J."/>
            <person name="Hansen L.H."/>
        </authorList>
    </citation>
    <scope>NUCLEOTIDE SEQUENCE</scope>
    <source>
        <strain evidence="1">RGFK1189</strain>
    </source>
</reference>
<organism evidence="1">
    <name type="scientific">uncultured prokaryote</name>
    <dbReference type="NCBI Taxonomy" id="198431"/>
    <lineage>
        <taxon>unclassified sequences</taxon>
        <taxon>environmental samples</taxon>
    </lineage>
</organism>
<protein>
    <submittedName>
        <fullName evidence="1">Uncharacterized protein</fullName>
    </submittedName>
</protein>
<evidence type="ECO:0000313" key="1">
    <source>
        <dbReference type="EMBL" id="CRY96638.1"/>
    </source>
</evidence>